<dbReference type="PANTHER" id="PTHR13754">
    <property type="entry name" value="METALLO-BETA-LACTAMASE SUPERFAMILY PROTEIN"/>
    <property type="match status" value="1"/>
</dbReference>
<sequence>MSTPTDNSQLRVGLVAINRLTITFLVDNSIEWFAKLPPGFKLELPQHLSDPRTVKDPLTGVPIINLEDFCCGAHGFSALIETQRDDDEERHLTLFDTGPDSKSIVRNVMAMQVPVDQIERVVLSHWHSDHSGGMLSFLQMRSPGAPKCVVDLHPDRPTARGIAIPPTYETIIGRLPADPTFELIASAGGVVEKHAEGHTVAGATVYVSGEIPRVTTFEQGLLGAVRFVEEDSKPGRWTSEPHIMDERYVAVDVIGKGVIIFSACSHAGIVNVVKDAVQRFSRPIYMIIGGLHLGSADLASRIAPTVDFLANQLRPSPTYVLPMHCSGFQCKVALDSALGEGCVPAGVGVKIEVHGDRDQEDRLSCPTFT</sequence>
<evidence type="ECO:0000313" key="3">
    <source>
        <dbReference type="Proteomes" id="UP000054217"/>
    </source>
</evidence>
<protein>
    <recommendedName>
        <fullName evidence="1">Metallo-beta-lactamase domain-containing protein</fullName>
    </recommendedName>
</protein>
<reference evidence="3" key="2">
    <citation type="submission" date="2015-01" db="EMBL/GenBank/DDBJ databases">
        <title>Evolutionary Origins and Diversification of the Mycorrhizal Mutualists.</title>
        <authorList>
            <consortium name="DOE Joint Genome Institute"/>
            <consortium name="Mycorrhizal Genomics Consortium"/>
            <person name="Kohler A."/>
            <person name="Kuo A."/>
            <person name="Nagy L.G."/>
            <person name="Floudas D."/>
            <person name="Copeland A."/>
            <person name="Barry K.W."/>
            <person name="Cichocki N."/>
            <person name="Veneault-Fourrey C."/>
            <person name="LaButti K."/>
            <person name="Lindquist E.A."/>
            <person name="Lipzen A."/>
            <person name="Lundell T."/>
            <person name="Morin E."/>
            <person name="Murat C."/>
            <person name="Riley R."/>
            <person name="Ohm R."/>
            <person name="Sun H."/>
            <person name="Tunlid A."/>
            <person name="Henrissat B."/>
            <person name="Grigoriev I.V."/>
            <person name="Hibbett D.S."/>
            <person name="Martin F."/>
        </authorList>
    </citation>
    <scope>NUCLEOTIDE SEQUENCE [LARGE SCALE GENOMIC DNA]</scope>
    <source>
        <strain evidence="3">Marx 270</strain>
    </source>
</reference>
<feature type="domain" description="Metallo-beta-lactamase" evidence="1">
    <location>
        <begin position="89"/>
        <end position="214"/>
    </location>
</feature>
<dbReference type="AlphaFoldDB" id="A0A0C3KK20"/>
<dbReference type="Pfam" id="PF00753">
    <property type="entry name" value="Lactamase_B"/>
    <property type="match status" value="1"/>
</dbReference>
<evidence type="ECO:0000259" key="1">
    <source>
        <dbReference type="Pfam" id="PF00753"/>
    </source>
</evidence>
<dbReference type="CDD" id="cd07713">
    <property type="entry name" value="DHPS-like_MBL-fold"/>
    <property type="match status" value="1"/>
</dbReference>
<dbReference type="PANTHER" id="PTHR13754:SF13">
    <property type="entry name" value="METALLO-BETA-LACTAMASE SUPERFAMILY PROTEIN (AFU_ORTHOLOGUE AFUA_3G07630)"/>
    <property type="match status" value="1"/>
</dbReference>
<dbReference type="InterPro" id="IPR036866">
    <property type="entry name" value="RibonucZ/Hydroxyglut_hydro"/>
</dbReference>
<dbReference type="HOGENOM" id="CLU_036012_2_0_1"/>
<organism evidence="2 3">
    <name type="scientific">Pisolithus tinctorius Marx 270</name>
    <dbReference type="NCBI Taxonomy" id="870435"/>
    <lineage>
        <taxon>Eukaryota</taxon>
        <taxon>Fungi</taxon>
        <taxon>Dikarya</taxon>
        <taxon>Basidiomycota</taxon>
        <taxon>Agaricomycotina</taxon>
        <taxon>Agaricomycetes</taxon>
        <taxon>Agaricomycetidae</taxon>
        <taxon>Boletales</taxon>
        <taxon>Sclerodermatineae</taxon>
        <taxon>Pisolithaceae</taxon>
        <taxon>Pisolithus</taxon>
    </lineage>
</organism>
<dbReference type="EMBL" id="KN831953">
    <property type="protein sequence ID" value="KIO09932.1"/>
    <property type="molecule type" value="Genomic_DNA"/>
</dbReference>
<reference evidence="2 3" key="1">
    <citation type="submission" date="2014-04" db="EMBL/GenBank/DDBJ databases">
        <authorList>
            <consortium name="DOE Joint Genome Institute"/>
            <person name="Kuo A."/>
            <person name="Kohler A."/>
            <person name="Costa M.D."/>
            <person name="Nagy L.G."/>
            <person name="Floudas D."/>
            <person name="Copeland A."/>
            <person name="Barry K.W."/>
            <person name="Cichocki N."/>
            <person name="Veneault-Fourrey C."/>
            <person name="LaButti K."/>
            <person name="Lindquist E.A."/>
            <person name="Lipzen A."/>
            <person name="Lundell T."/>
            <person name="Morin E."/>
            <person name="Murat C."/>
            <person name="Sun H."/>
            <person name="Tunlid A."/>
            <person name="Henrissat B."/>
            <person name="Grigoriev I.V."/>
            <person name="Hibbett D.S."/>
            <person name="Martin F."/>
            <person name="Nordberg H.P."/>
            <person name="Cantor M.N."/>
            <person name="Hua S.X."/>
        </authorList>
    </citation>
    <scope>NUCLEOTIDE SEQUENCE [LARGE SCALE GENOMIC DNA]</scope>
    <source>
        <strain evidence="2 3">Marx 270</strain>
    </source>
</reference>
<gene>
    <name evidence="2" type="ORF">M404DRAFT_995919</name>
</gene>
<dbReference type="InterPro" id="IPR052926">
    <property type="entry name" value="Metallo-beta-lactamase_dom"/>
</dbReference>
<name>A0A0C3KK20_PISTI</name>
<dbReference type="SUPFAM" id="SSF56281">
    <property type="entry name" value="Metallo-hydrolase/oxidoreductase"/>
    <property type="match status" value="1"/>
</dbReference>
<evidence type="ECO:0000313" key="2">
    <source>
        <dbReference type="EMBL" id="KIO09932.1"/>
    </source>
</evidence>
<dbReference type="InParanoid" id="A0A0C3KK20"/>
<dbReference type="InterPro" id="IPR001279">
    <property type="entry name" value="Metallo-B-lactamas"/>
</dbReference>
<dbReference type="Proteomes" id="UP000054217">
    <property type="component" value="Unassembled WGS sequence"/>
</dbReference>
<dbReference type="Gene3D" id="3.60.15.10">
    <property type="entry name" value="Ribonuclease Z/Hydroxyacylglutathione hydrolase-like"/>
    <property type="match status" value="1"/>
</dbReference>
<proteinExistence type="predicted"/>
<dbReference type="GO" id="GO:0016740">
    <property type="term" value="F:transferase activity"/>
    <property type="evidence" value="ECO:0007669"/>
    <property type="project" value="TreeGrafter"/>
</dbReference>
<dbReference type="STRING" id="870435.A0A0C3KK20"/>
<keyword evidence="3" id="KW-1185">Reference proteome</keyword>
<dbReference type="InterPro" id="IPR041712">
    <property type="entry name" value="DHPS-like_MBL-fold"/>
</dbReference>
<accession>A0A0C3KK20</accession>
<dbReference type="OrthoDB" id="1470350at2759"/>